<sequence>ENDVTTATATAETFAVMAQTTNAVAAIKGDMNIDRMTDIADKAREQRDEMQDFNQQIQDMNAMNSDMNMDDADILAELEAMTAQETEEQLTASLGAVPTGGVVAQPAVAAPVAAPADQVR</sequence>
<feature type="non-terminal residue" evidence="2">
    <location>
        <position position="1"/>
    </location>
</feature>
<dbReference type="Pfam" id="PF03357">
    <property type="entry name" value="Snf7"/>
    <property type="match status" value="1"/>
</dbReference>
<evidence type="ECO:0000313" key="3">
    <source>
        <dbReference type="Proteomes" id="UP000265618"/>
    </source>
</evidence>
<name>A0A9K3D9T3_9EUKA</name>
<accession>A0A9K3D9T3</accession>
<evidence type="ECO:0000313" key="2">
    <source>
        <dbReference type="EMBL" id="GIQ91546.1"/>
    </source>
</evidence>
<dbReference type="EMBL" id="BDIP01007911">
    <property type="protein sequence ID" value="GIQ91546.1"/>
    <property type="molecule type" value="Genomic_DNA"/>
</dbReference>
<keyword evidence="1" id="KW-0175">Coiled coil</keyword>
<organism evidence="2 3">
    <name type="scientific">Kipferlia bialata</name>
    <dbReference type="NCBI Taxonomy" id="797122"/>
    <lineage>
        <taxon>Eukaryota</taxon>
        <taxon>Metamonada</taxon>
        <taxon>Carpediemonas-like organisms</taxon>
        <taxon>Kipferlia</taxon>
    </lineage>
</organism>
<dbReference type="AlphaFoldDB" id="A0A9K3D9T3"/>
<feature type="coiled-coil region" evidence="1">
    <location>
        <begin position="36"/>
        <end position="63"/>
    </location>
</feature>
<proteinExistence type="predicted"/>
<protein>
    <submittedName>
        <fullName evidence="2">Snf7 family protein</fullName>
    </submittedName>
</protein>
<dbReference type="Proteomes" id="UP000265618">
    <property type="component" value="Unassembled WGS sequence"/>
</dbReference>
<keyword evidence="3" id="KW-1185">Reference proteome</keyword>
<evidence type="ECO:0000256" key="1">
    <source>
        <dbReference type="SAM" id="Coils"/>
    </source>
</evidence>
<reference evidence="2 3" key="1">
    <citation type="journal article" date="2018" name="PLoS ONE">
        <title>The draft genome of Kipferlia bialata reveals reductive genome evolution in fornicate parasites.</title>
        <authorList>
            <person name="Tanifuji G."/>
            <person name="Takabayashi S."/>
            <person name="Kume K."/>
            <person name="Takagi M."/>
            <person name="Nakayama T."/>
            <person name="Kamikawa R."/>
            <person name="Inagaki Y."/>
            <person name="Hashimoto T."/>
        </authorList>
    </citation>
    <scope>NUCLEOTIDE SEQUENCE [LARGE SCALE GENOMIC DNA]</scope>
    <source>
        <strain evidence="2">NY0173</strain>
    </source>
</reference>
<comment type="caution">
    <text evidence="2">The sequence shown here is derived from an EMBL/GenBank/DDBJ whole genome shotgun (WGS) entry which is preliminary data.</text>
</comment>
<gene>
    <name evidence="2" type="ORF">KIPB_014851</name>
</gene>
<dbReference type="GO" id="GO:0007034">
    <property type="term" value="P:vacuolar transport"/>
    <property type="evidence" value="ECO:0007669"/>
    <property type="project" value="InterPro"/>
</dbReference>
<dbReference type="InterPro" id="IPR005024">
    <property type="entry name" value="Snf7_fam"/>
</dbReference>